<dbReference type="Proteomes" id="UP000095287">
    <property type="component" value="Unplaced"/>
</dbReference>
<evidence type="ECO:0000313" key="2">
    <source>
        <dbReference type="Proteomes" id="UP000095287"/>
    </source>
</evidence>
<dbReference type="AlphaFoldDB" id="A0A1I7Z1V0"/>
<organism evidence="2 3">
    <name type="scientific">Steinernema glaseri</name>
    <dbReference type="NCBI Taxonomy" id="37863"/>
    <lineage>
        <taxon>Eukaryota</taxon>
        <taxon>Metazoa</taxon>
        <taxon>Ecdysozoa</taxon>
        <taxon>Nematoda</taxon>
        <taxon>Chromadorea</taxon>
        <taxon>Rhabditida</taxon>
        <taxon>Tylenchina</taxon>
        <taxon>Panagrolaimomorpha</taxon>
        <taxon>Strongyloidoidea</taxon>
        <taxon>Steinernematidae</taxon>
        <taxon>Steinernema</taxon>
    </lineage>
</organism>
<reference evidence="3" key="1">
    <citation type="submission" date="2016-11" db="UniProtKB">
        <authorList>
            <consortium name="WormBaseParasite"/>
        </authorList>
    </citation>
    <scope>IDENTIFICATION</scope>
</reference>
<accession>A0A1I7Z1V0</accession>
<keyword evidence="2" id="KW-1185">Reference proteome</keyword>
<proteinExistence type="predicted"/>
<evidence type="ECO:0000256" key="1">
    <source>
        <dbReference type="SAM" id="Phobius"/>
    </source>
</evidence>
<sequence length="111" mass="12630">MGCASRWLGSLADKWQVPVWVCALLLWYVFYVVSFCALVSDFDSYATVFILQVYNGLWIVVVISLFRASYAPPEAVPAIFHLPDGLFKEEDVFGAIGKWSKEHEIPARFHL</sequence>
<keyword evidence="1" id="KW-0812">Transmembrane</keyword>
<evidence type="ECO:0000313" key="3">
    <source>
        <dbReference type="WBParaSite" id="L893_g21753.t1"/>
    </source>
</evidence>
<protein>
    <submittedName>
        <fullName evidence="3">PhoLip_ATPase_C domain-containing protein</fullName>
    </submittedName>
</protein>
<dbReference type="WBParaSite" id="L893_g21753.t1">
    <property type="protein sequence ID" value="L893_g21753.t1"/>
    <property type="gene ID" value="L893_g21753"/>
</dbReference>
<feature type="transmembrane region" description="Helical" evidence="1">
    <location>
        <begin position="45"/>
        <end position="66"/>
    </location>
</feature>
<feature type="transmembrane region" description="Helical" evidence="1">
    <location>
        <begin position="17"/>
        <end position="38"/>
    </location>
</feature>
<keyword evidence="1" id="KW-1133">Transmembrane helix</keyword>
<name>A0A1I7Z1V0_9BILA</name>
<keyword evidence="1" id="KW-0472">Membrane</keyword>